<dbReference type="RefSeq" id="WP_210117568.1">
    <property type="nucleotide sequence ID" value="NZ_CP054257.1"/>
</dbReference>
<reference evidence="9" key="2">
    <citation type="journal article" date="2021" name="Microbiol. Resour. Announc.">
        <title>Complete Genome Sequences of Three Human Oral Treponema parvum Isolates.</title>
        <authorList>
            <person name="Zeng H."/>
            <person name="Watt R.M."/>
        </authorList>
    </citation>
    <scope>NUCLEOTIDE SEQUENCE</scope>
    <source>
        <strain evidence="9">ATCC 700773</strain>
    </source>
</reference>
<dbReference type="GO" id="GO:0022857">
    <property type="term" value="F:transmembrane transporter activity"/>
    <property type="evidence" value="ECO:0007669"/>
    <property type="project" value="TreeGrafter"/>
</dbReference>
<feature type="transmembrane region" description="Helical" evidence="7">
    <location>
        <begin position="170"/>
        <end position="192"/>
    </location>
</feature>
<dbReference type="Proteomes" id="UP000671995">
    <property type="component" value="Chromosome"/>
</dbReference>
<gene>
    <name evidence="9" type="ORF">HRI96_00290</name>
</gene>
<name>A0A975IBD2_9SPIR</name>
<dbReference type="Pfam" id="PF06808">
    <property type="entry name" value="DctM"/>
    <property type="match status" value="1"/>
</dbReference>
<evidence type="ECO:0000256" key="7">
    <source>
        <dbReference type="SAM" id="Phobius"/>
    </source>
</evidence>
<feature type="transmembrane region" description="Helical" evidence="7">
    <location>
        <begin position="241"/>
        <end position="260"/>
    </location>
</feature>
<keyword evidence="4 7" id="KW-0812">Transmembrane</keyword>
<feature type="transmembrane region" description="Helical" evidence="7">
    <location>
        <begin position="213"/>
        <end position="235"/>
    </location>
</feature>
<organism evidence="9 10">
    <name type="scientific">Treponema parvum</name>
    <dbReference type="NCBI Taxonomy" id="138851"/>
    <lineage>
        <taxon>Bacteria</taxon>
        <taxon>Pseudomonadati</taxon>
        <taxon>Spirochaetota</taxon>
        <taxon>Spirochaetia</taxon>
        <taxon>Spirochaetales</taxon>
        <taxon>Treponemataceae</taxon>
        <taxon>Treponema</taxon>
    </lineage>
</organism>
<keyword evidence="6 7" id="KW-0472">Membrane</keyword>
<dbReference type="InterPro" id="IPR004681">
    <property type="entry name" value="TRAP_DctM"/>
</dbReference>
<dbReference type="PANTHER" id="PTHR33362">
    <property type="entry name" value="SIALIC ACID TRAP TRANSPORTER PERMEASE PROTEIN SIAT-RELATED"/>
    <property type="match status" value="1"/>
</dbReference>
<reference evidence="9" key="1">
    <citation type="submission" date="2020-05" db="EMBL/GenBank/DDBJ databases">
        <authorList>
            <person name="Zeng H."/>
            <person name="Chan Y.K."/>
            <person name="Watt R.M."/>
        </authorList>
    </citation>
    <scope>NUCLEOTIDE SEQUENCE</scope>
    <source>
        <strain evidence="9">ATCC 700773</strain>
    </source>
</reference>
<feature type="transmembrane region" description="Helical" evidence="7">
    <location>
        <begin position="135"/>
        <end position="158"/>
    </location>
</feature>
<evidence type="ECO:0000256" key="3">
    <source>
        <dbReference type="ARBA" id="ARBA00022519"/>
    </source>
</evidence>
<evidence type="ECO:0000256" key="4">
    <source>
        <dbReference type="ARBA" id="ARBA00022692"/>
    </source>
</evidence>
<keyword evidence="2" id="KW-1003">Cell membrane</keyword>
<evidence type="ECO:0000313" key="9">
    <source>
        <dbReference type="EMBL" id="QTQ10770.1"/>
    </source>
</evidence>
<proteinExistence type="predicted"/>
<evidence type="ECO:0000313" key="10">
    <source>
        <dbReference type="Proteomes" id="UP000671995"/>
    </source>
</evidence>
<feature type="transmembrane region" description="Helical" evidence="7">
    <location>
        <begin position="272"/>
        <end position="293"/>
    </location>
</feature>
<comment type="subcellular location">
    <subcellularLocation>
        <location evidence="1">Cell inner membrane</location>
        <topology evidence="1">Multi-pass membrane protein</topology>
    </subcellularLocation>
</comment>
<accession>A0A975IBD2</accession>
<evidence type="ECO:0000256" key="1">
    <source>
        <dbReference type="ARBA" id="ARBA00004429"/>
    </source>
</evidence>
<feature type="domain" description="TRAP C4-dicarboxylate transport system permease DctM subunit" evidence="8">
    <location>
        <begin position="7"/>
        <end position="416"/>
    </location>
</feature>
<evidence type="ECO:0000256" key="6">
    <source>
        <dbReference type="ARBA" id="ARBA00023136"/>
    </source>
</evidence>
<dbReference type="GO" id="GO:0005886">
    <property type="term" value="C:plasma membrane"/>
    <property type="evidence" value="ECO:0007669"/>
    <property type="project" value="UniProtKB-SubCell"/>
</dbReference>
<keyword evidence="5 7" id="KW-1133">Transmembrane helix</keyword>
<evidence type="ECO:0000256" key="5">
    <source>
        <dbReference type="ARBA" id="ARBA00022989"/>
    </source>
</evidence>
<keyword evidence="3" id="KW-0997">Cell inner membrane</keyword>
<feature type="transmembrane region" description="Helical" evidence="7">
    <location>
        <begin position="313"/>
        <end position="346"/>
    </location>
</feature>
<feature type="transmembrane region" description="Helical" evidence="7">
    <location>
        <begin position="47"/>
        <end position="68"/>
    </location>
</feature>
<dbReference type="InterPro" id="IPR010656">
    <property type="entry name" value="DctM"/>
</dbReference>
<feature type="transmembrane region" description="Helical" evidence="7">
    <location>
        <begin position="397"/>
        <end position="421"/>
    </location>
</feature>
<dbReference type="PIRSF" id="PIRSF006066">
    <property type="entry name" value="HI0050"/>
    <property type="match status" value="1"/>
</dbReference>
<protein>
    <submittedName>
        <fullName evidence="9">TRAP transporter large permease</fullName>
    </submittedName>
</protein>
<dbReference type="AlphaFoldDB" id="A0A975IBD2"/>
<feature type="transmembrane region" description="Helical" evidence="7">
    <location>
        <begin position="358"/>
        <end position="377"/>
    </location>
</feature>
<sequence>MAMIFLLVFLIIFAILGTPLAFSIGASCLTYINSFNPNFLQMLPQRVWGGVFSFVMVAMPLFMLAGELMNTGGITKRIVDFSMYLVRPINGGFGEVNVIASMIFGGISGSSVADTSALGSIEIPAMEQRGYPPKFAAGVTVASSTMGMIIPPSVPMLVYAMISGASVGKLFIAGLVPGVLIGLSQLTTVYVLSVKHGYHPKKEPFNFRDFVHSVIFGLPAILMPLVIVLFVSFGICTASESAGIAVLYSLVLGFFVYHELTVKDVIVALKKTLISSSSVMIIIGFTTIFTWLLTMANVPSTIASFFLSMHLPVWGYALLFDVLILLIGTFIDVSPAILLLTPILLPIMQEIGISDLQFGAMIITGLAIGLVTPPVGMCLNACNKINRMPIIEIFKGALPFIVCNVIVLLAISLFPVLTTWLPSVISY</sequence>
<evidence type="ECO:0000259" key="8">
    <source>
        <dbReference type="Pfam" id="PF06808"/>
    </source>
</evidence>
<dbReference type="PANTHER" id="PTHR33362:SF2">
    <property type="entry name" value="TRAP TRANSPORTER LARGE PERMEASE PROTEIN"/>
    <property type="match status" value="1"/>
</dbReference>
<evidence type="ECO:0000256" key="2">
    <source>
        <dbReference type="ARBA" id="ARBA00022475"/>
    </source>
</evidence>
<dbReference type="NCBIfam" id="TIGR00786">
    <property type="entry name" value="dctM"/>
    <property type="match status" value="1"/>
</dbReference>
<dbReference type="EMBL" id="CP054257">
    <property type="protein sequence ID" value="QTQ10770.1"/>
    <property type="molecule type" value="Genomic_DNA"/>
</dbReference>